<protein>
    <recommendedName>
        <fullName evidence="5">Capsular polysaccharide biosynthesis protein</fullName>
    </recommendedName>
</protein>
<keyword evidence="2" id="KW-0472">Membrane</keyword>
<evidence type="ECO:0000256" key="1">
    <source>
        <dbReference type="SAM" id="MobiDB-lite"/>
    </source>
</evidence>
<evidence type="ECO:0000256" key="2">
    <source>
        <dbReference type="SAM" id="Phobius"/>
    </source>
</evidence>
<evidence type="ECO:0000313" key="3">
    <source>
        <dbReference type="EMBL" id="SEQ12560.1"/>
    </source>
</evidence>
<organism evidence="3 4">
    <name type="scientific">Microlunatus flavus</name>
    <dbReference type="NCBI Taxonomy" id="1036181"/>
    <lineage>
        <taxon>Bacteria</taxon>
        <taxon>Bacillati</taxon>
        <taxon>Actinomycetota</taxon>
        <taxon>Actinomycetes</taxon>
        <taxon>Propionibacteriales</taxon>
        <taxon>Propionibacteriaceae</taxon>
        <taxon>Microlunatus</taxon>
    </lineage>
</organism>
<gene>
    <name evidence="3" type="ORF">SAMN05421756_102534</name>
</gene>
<evidence type="ECO:0000313" key="4">
    <source>
        <dbReference type="Proteomes" id="UP000198504"/>
    </source>
</evidence>
<evidence type="ECO:0008006" key="5">
    <source>
        <dbReference type="Google" id="ProtNLM"/>
    </source>
</evidence>
<sequence length="300" mass="31253">MQVQDFILAIRRRWYLALAALVLSVVATVAALALVGPTYEAKGTTLLVPPGATLQQQRPGEAVSTGNPYLELSGLGQARDIVIRSMTSQSTFLALCSATGDAKYLAMRDSLCQSHPKVKYTVTPDYESSAPVIMVTIEANSQQDAITALGAVMNQVPASLRSLQGSLNLRARADITSTPVTADVVPVVVRKNQIRAGILVGGGSLALFLLAIGLLDSLLLSRGTRPERPVAASGPAQEAEEADAGWGWTDDDAAAGTPVAAEPTVEEADGWGSIGPEVEQSDDPRAPGGKVPQPTSAGWG</sequence>
<dbReference type="EMBL" id="FOFA01000002">
    <property type="protein sequence ID" value="SEQ12560.1"/>
    <property type="molecule type" value="Genomic_DNA"/>
</dbReference>
<keyword evidence="4" id="KW-1185">Reference proteome</keyword>
<feature type="transmembrane region" description="Helical" evidence="2">
    <location>
        <begin position="196"/>
        <end position="219"/>
    </location>
</feature>
<reference evidence="4" key="1">
    <citation type="submission" date="2016-10" db="EMBL/GenBank/DDBJ databases">
        <authorList>
            <person name="Varghese N."/>
            <person name="Submissions S."/>
        </authorList>
    </citation>
    <scope>NUCLEOTIDE SEQUENCE [LARGE SCALE GENOMIC DNA]</scope>
    <source>
        <strain evidence="4">CGMCC 4.6856</strain>
    </source>
</reference>
<dbReference type="RefSeq" id="WP_091178378.1">
    <property type="nucleotide sequence ID" value="NZ_FOFA01000002.1"/>
</dbReference>
<dbReference type="STRING" id="1036181.SAMN05421756_102534"/>
<name>A0A1H9DGE8_9ACTN</name>
<proteinExistence type="predicted"/>
<feature type="compositionally biased region" description="Acidic residues" evidence="1">
    <location>
        <begin position="238"/>
        <end position="253"/>
    </location>
</feature>
<accession>A0A1H9DGE8</accession>
<keyword evidence="2" id="KW-1133">Transmembrane helix</keyword>
<feature type="region of interest" description="Disordered" evidence="1">
    <location>
        <begin position="225"/>
        <end position="300"/>
    </location>
</feature>
<dbReference type="AlphaFoldDB" id="A0A1H9DGE8"/>
<dbReference type="OrthoDB" id="3695950at2"/>
<keyword evidence="2" id="KW-0812">Transmembrane</keyword>
<dbReference type="Proteomes" id="UP000198504">
    <property type="component" value="Unassembled WGS sequence"/>
</dbReference>